<comment type="caution">
    <text evidence="2">The sequence shown here is derived from an EMBL/GenBank/DDBJ whole genome shotgun (WGS) entry which is preliminary data.</text>
</comment>
<keyword evidence="1" id="KW-0812">Transmembrane</keyword>
<dbReference type="AlphaFoldDB" id="A0AAN9E6Z3"/>
<accession>A0AAN9E6Z3</accession>
<protein>
    <recommendedName>
        <fullName evidence="4">Transmembrane protein</fullName>
    </recommendedName>
</protein>
<evidence type="ECO:0000313" key="3">
    <source>
        <dbReference type="Proteomes" id="UP001372338"/>
    </source>
</evidence>
<keyword evidence="1" id="KW-1133">Transmembrane helix</keyword>
<name>A0AAN9E6Z3_CROPI</name>
<evidence type="ECO:0000256" key="1">
    <source>
        <dbReference type="SAM" id="Phobius"/>
    </source>
</evidence>
<evidence type="ECO:0008006" key="4">
    <source>
        <dbReference type="Google" id="ProtNLM"/>
    </source>
</evidence>
<reference evidence="2 3" key="1">
    <citation type="submission" date="2024-01" db="EMBL/GenBank/DDBJ databases">
        <title>The genomes of 5 underutilized Papilionoideae crops provide insights into root nodulation and disease resistanc.</title>
        <authorList>
            <person name="Yuan L."/>
        </authorList>
    </citation>
    <scope>NUCLEOTIDE SEQUENCE [LARGE SCALE GENOMIC DNA]</scope>
    <source>
        <strain evidence="2">ZHUSHIDOU_FW_LH</strain>
        <tissue evidence="2">Leaf</tissue>
    </source>
</reference>
<organism evidence="2 3">
    <name type="scientific">Crotalaria pallida</name>
    <name type="common">Smooth rattlebox</name>
    <name type="synonym">Crotalaria striata</name>
    <dbReference type="NCBI Taxonomy" id="3830"/>
    <lineage>
        <taxon>Eukaryota</taxon>
        <taxon>Viridiplantae</taxon>
        <taxon>Streptophyta</taxon>
        <taxon>Embryophyta</taxon>
        <taxon>Tracheophyta</taxon>
        <taxon>Spermatophyta</taxon>
        <taxon>Magnoliopsida</taxon>
        <taxon>eudicotyledons</taxon>
        <taxon>Gunneridae</taxon>
        <taxon>Pentapetalae</taxon>
        <taxon>rosids</taxon>
        <taxon>fabids</taxon>
        <taxon>Fabales</taxon>
        <taxon>Fabaceae</taxon>
        <taxon>Papilionoideae</taxon>
        <taxon>50 kb inversion clade</taxon>
        <taxon>genistoids sensu lato</taxon>
        <taxon>core genistoids</taxon>
        <taxon>Crotalarieae</taxon>
        <taxon>Crotalaria</taxon>
    </lineage>
</organism>
<sequence>MGRITNIDTCELATSFVAIIQPPFAAPHPSIPTTPHQQHNTTQSTIIISLAVAVVVDVHLLWSLRHLNYNNTN</sequence>
<gene>
    <name evidence="2" type="ORF">RIF29_42464</name>
</gene>
<dbReference type="Proteomes" id="UP001372338">
    <property type="component" value="Unassembled WGS sequence"/>
</dbReference>
<keyword evidence="3" id="KW-1185">Reference proteome</keyword>
<dbReference type="EMBL" id="JAYWIO010000008">
    <property type="protein sequence ID" value="KAK7247579.1"/>
    <property type="molecule type" value="Genomic_DNA"/>
</dbReference>
<proteinExistence type="predicted"/>
<keyword evidence="1" id="KW-0472">Membrane</keyword>
<evidence type="ECO:0000313" key="2">
    <source>
        <dbReference type="EMBL" id="KAK7247579.1"/>
    </source>
</evidence>
<feature type="transmembrane region" description="Helical" evidence="1">
    <location>
        <begin position="46"/>
        <end position="64"/>
    </location>
</feature>